<protein>
    <recommendedName>
        <fullName evidence="3">Acetohydroxy-acid synthase small subunit</fullName>
    </recommendedName>
</protein>
<dbReference type="InterPro" id="IPR045865">
    <property type="entry name" value="ACT-like_dom_sf"/>
</dbReference>
<comment type="caution">
    <text evidence="1">The sequence shown here is derived from an EMBL/GenBank/DDBJ whole genome shotgun (WGS) entry which is preliminary data.</text>
</comment>
<name>A0ABU2WIN6_9GAMM</name>
<dbReference type="CDD" id="cd02116">
    <property type="entry name" value="ACT"/>
    <property type="match status" value="1"/>
</dbReference>
<evidence type="ECO:0000313" key="2">
    <source>
        <dbReference type="Proteomes" id="UP001254608"/>
    </source>
</evidence>
<dbReference type="SUPFAM" id="SSF55021">
    <property type="entry name" value="ACT-like"/>
    <property type="match status" value="1"/>
</dbReference>
<evidence type="ECO:0008006" key="3">
    <source>
        <dbReference type="Google" id="ProtNLM"/>
    </source>
</evidence>
<dbReference type="Gene3D" id="3.30.70.260">
    <property type="match status" value="1"/>
</dbReference>
<reference evidence="1 2" key="1">
    <citation type="submission" date="2023-09" db="EMBL/GenBank/DDBJ databases">
        <authorList>
            <person name="Rey-Velasco X."/>
        </authorList>
    </citation>
    <scope>NUCLEOTIDE SEQUENCE [LARGE SCALE GENOMIC DNA]</scope>
    <source>
        <strain evidence="1 2">W345</strain>
    </source>
</reference>
<organism evidence="1 2">
    <name type="scientific">Banduia mediterranea</name>
    <dbReference type="NCBI Taxonomy" id="3075609"/>
    <lineage>
        <taxon>Bacteria</taxon>
        <taxon>Pseudomonadati</taxon>
        <taxon>Pseudomonadota</taxon>
        <taxon>Gammaproteobacteria</taxon>
        <taxon>Nevskiales</taxon>
        <taxon>Algiphilaceae</taxon>
        <taxon>Banduia</taxon>
    </lineage>
</organism>
<accession>A0ABU2WIN6</accession>
<dbReference type="RefSeq" id="WP_311364341.1">
    <property type="nucleotide sequence ID" value="NZ_JAVRIC010000006.1"/>
</dbReference>
<sequence length="147" mass="15988">MSEAVSLQDVVYLCEVAERPGVVHSIAAVFAHRGLSIKALVADTSHSLPRILVAFRGTVRQCRMVEQVLRRLHHVHGVRTFPIDAPELRALAICRTQGELPVLPGVREQSLGDTSLLSGTYGAVELAIKQLLEQGLVSDVSRTFVAL</sequence>
<dbReference type="EMBL" id="JAVRIC010000006">
    <property type="protein sequence ID" value="MDT0496947.1"/>
    <property type="molecule type" value="Genomic_DNA"/>
</dbReference>
<gene>
    <name evidence="1" type="ORF">RM530_06150</name>
</gene>
<keyword evidence="2" id="KW-1185">Reference proteome</keyword>
<dbReference type="Proteomes" id="UP001254608">
    <property type="component" value="Unassembled WGS sequence"/>
</dbReference>
<evidence type="ECO:0000313" key="1">
    <source>
        <dbReference type="EMBL" id="MDT0496947.1"/>
    </source>
</evidence>
<proteinExistence type="predicted"/>